<dbReference type="InterPro" id="IPR029069">
    <property type="entry name" value="HotDog_dom_sf"/>
</dbReference>
<dbReference type="SUPFAM" id="SSF54637">
    <property type="entry name" value="Thioesterase/thiol ester dehydrase-isomerase"/>
    <property type="match status" value="1"/>
</dbReference>
<dbReference type="Gene3D" id="3.10.129.10">
    <property type="entry name" value="Hotdog Thioesterase"/>
    <property type="match status" value="1"/>
</dbReference>
<comment type="caution">
    <text evidence="3">The sequence shown here is derived from an EMBL/GenBank/DDBJ whole genome shotgun (WGS) entry which is preliminary data.</text>
</comment>
<evidence type="ECO:0000313" key="4">
    <source>
        <dbReference type="Proteomes" id="UP001519288"/>
    </source>
</evidence>
<organism evidence="3 4">
    <name type="scientific">Paenibacillus shirakamiensis</name>
    <dbReference type="NCBI Taxonomy" id="1265935"/>
    <lineage>
        <taxon>Bacteria</taxon>
        <taxon>Bacillati</taxon>
        <taxon>Bacillota</taxon>
        <taxon>Bacilli</taxon>
        <taxon>Bacillales</taxon>
        <taxon>Paenibacillaceae</taxon>
        <taxon>Paenibacillus</taxon>
    </lineage>
</organism>
<dbReference type="Pfam" id="PF13279">
    <property type="entry name" value="4HBT_2"/>
    <property type="match status" value="1"/>
</dbReference>
<accession>A0ABS4JFH3</accession>
<keyword evidence="4" id="KW-1185">Reference proteome</keyword>
<proteinExistence type="inferred from homology"/>
<dbReference type="PANTHER" id="PTHR31793">
    <property type="entry name" value="4-HYDROXYBENZOYL-COA THIOESTERASE FAMILY MEMBER"/>
    <property type="match status" value="1"/>
</dbReference>
<keyword evidence="2 3" id="KW-0378">Hydrolase</keyword>
<sequence>MKWFETRTRVRWSEVDSQGIVYYANYFTYFDLAREHLILTVGLDYINTGVDVLTMNCDAKFHTPARYLDDLIVRVAIRYPEVPQYSFQYQIQRAIGRQVLVEGTSRHCLVDRKTRKLVTKVPEEYRDLFLDAGIFPNKVIQ</sequence>
<dbReference type="InterPro" id="IPR050563">
    <property type="entry name" value="4-hydroxybenzoyl-CoA_TE"/>
</dbReference>
<dbReference type="PIRSF" id="PIRSF003230">
    <property type="entry name" value="YbgC"/>
    <property type="match status" value="1"/>
</dbReference>
<dbReference type="RefSeq" id="WP_209860704.1">
    <property type="nucleotide sequence ID" value="NZ_JAGGLD010000002.1"/>
</dbReference>
<protein>
    <submittedName>
        <fullName evidence="3">Acyl-CoA thioester hydrolase</fullName>
        <ecNumber evidence="3">3.1.2.-</ecNumber>
    </submittedName>
</protein>
<name>A0ABS4JFH3_9BACL</name>
<dbReference type="GO" id="GO:0016787">
    <property type="term" value="F:hydrolase activity"/>
    <property type="evidence" value="ECO:0007669"/>
    <property type="project" value="UniProtKB-KW"/>
</dbReference>
<evidence type="ECO:0000256" key="2">
    <source>
        <dbReference type="ARBA" id="ARBA00022801"/>
    </source>
</evidence>
<dbReference type="CDD" id="cd00586">
    <property type="entry name" value="4HBT"/>
    <property type="match status" value="1"/>
</dbReference>
<dbReference type="EC" id="3.1.2.-" evidence="3"/>
<dbReference type="PANTHER" id="PTHR31793:SF27">
    <property type="entry name" value="NOVEL THIOESTERASE SUPERFAMILY DOMAIN AND SAPOSIN A-TYPE DOMAIN CONTAINING PROTEIN (0610012H03RIK)"/>
    <property type="match status" value="1"/>
</dbReference>
<comment type="similarity">
    <text evidence="1">Belongs to the 4-hydroxybenzoyl-CoA thioesterase family.</text>
</comment>
<reference evidence="3 4" key="1">
    <citation type="submission" date="2021-03" db="EMBL/GenBank/DDBJ databases">
        <title>Genomic Encyclopedia of Type Strains, Phase IV (KMG-IV): sequencing the most valuable type-strain genomes for metagenomic binning, comparative biology and taxonomic classification.</title>
        <authorList>
            <person name="Goeker M."/>
        </authorList>
    </citation>
    <scope>NUCLEOTIDE SEQUENCE [LARGE SCALE GENOMIC DNA]</scope>
    <source>
        <strain evidence="3 4">DSM 26806</strain>
    </source>
</reference>
<evidence type="ECO:0000313" key="3">
    <source>
        <dbReference type="EMBL" id="MBP2000458.1"/>
    </source>
</evidence>
<gene>
    <name evidence="3" type="ORF">J2Z69_001489</name>
</gene>
<evidence type="ECO:0000256" key="1">
    <source>
        <dbReference type="ARBA" id="ARBA00005953"/>
    </source>
</evidence>
<dbReference type="InterPro" id="IPR006684">
    <property type="entry name" value="YbgC/YbaW"/>
</dbReference>
<dbReference type="EMBL" id="JAGGLD010000002">
    <property type="protein sequence ID" value="MBP2000458.1"/>
    <property type="molecule type" value="Genomic_DNA"/>
</dbReference>
<dbReference type="Proteomes" id="UP001519288">
    <property type="component" value="Unassembled WGS sequence"/>
</dbReference>